<sequence length="71" mass="7891">MTYPEQLAALVNRDSALGKQVAPLRNLEAILKWAPGVGIPFAGIDLVQQDEYSYDLYLPLPDSRWLVFGVS</sequence>
<evidence type="ECO:0000313" key="1">
    <source>
        <dbReference type="EMBL" id="VTR91538.1"/>
    </source>
</evidence>
<keyword evidence="2" id="KW-1185">Reference proteome</keyword>
<dbReference type="Proteomes" id="UP000464178">
    <property type="component" value="Chromosome"/>
</dbReference>
<organism evidence="1 2">
    <name type="scientific">Gemmata massiliana</name>
    <dbReference type="NCBI Taxonomy" id="1210884"/>
    <lineage>
        <taxon>Bacteria</taxon>
        <taxon>Pseudomonadati</taxon>
        <taxon>Planctomycetota</taxon>
        <taxon>Planctomycetia</taxon>
        <taxon>Gemmatales</taxon>
        <taxon>Gemmataceae</taxon>
        <taxon>Gemmata</taxon>
    </lineage>
</organism>
<dbReference type="EMBL" id="LR593886">
    <property type="protein sequence ID" value="VTR91538.1"/>
    <property type="molecule type" value="Genomic_DNA"/>
</dbReference>
<dbReference type="AlphaFoldDB" id="A0A6P2CR44"/>
<dbReference type="KEGG" id="gms:SOIL9_61760"/>
<protein>
    <submittedName>
        <fullName evidence="1">Uncharacterized protein</fullName>
    </submittedName>
</protein>
<gene>
    <name evidence="1" type="ORF">SOIL9_61760</name>
</gene>
<proteinExistence type="predicted"/>
<dbReference type="RefSeq" id="WP_162666520.1">
    <property type="nucleotide sequence ID" value="NZ_LR593886.1"/>
</dbReference>
<reference evidence="1 2" key="1">
    <citation type="submission" date="2019-05" db="EMBL/GenBank/DDBJ databases">
        <authorList>
            <consortium name="Science for Life Laboratories"/>
        </authorList>
    </citation>
    <scope>NUCLEOTIDE SEQUENCE [LARGE SCALE GENOMIC DNA]</scope>
    <source>
        <strain evidence="1">Soil9</strain>
    </source>
</reference>
<name>A0A6P2CR44_9BACT</name>
<evidence type="ECO:0000313" key="2">
    <source>
        <dbReference type="Proteomes" id="UP000464178"/>
    </source>
</evidence>
<accession>A0A6P2CR44</accession>